<dbReference type="InterPro" id="IPR002423">
    <property type="entry name" value="Cpn60/GroEL/TCP-1"/>
</dbReference>
<dbReference type="GO" id="GO:0005524">
    <property type="term" value="F:ATP binding"/>
    <property type="evidence" value="ECO:0007669"/>
    <property type="project" value="UniProtKB-UniRule"/>
</dbReference>
<dbReference type="GO" id="GO:0000285">
    <property type="term" value="F:1-phosphatidylinositol-3-phosphate 5-kinase activity"/>
    <property type="evidence" value="ECO:0007669"/>
    <property type="project" value="UniProtKB-EC"/>
</dbReference>
<evidence type="ECO:0000313" key="25">
    <source>
        <dbReference type="Proteomes" id="UP000075920"/>
    </source>
</evidence>
<feature type="compositionally biased region" description="Basic and acidic residues" evidence="21">
    <location>
        <begin position="1621"/>
        <end position="1632"/>
    </location>
</feature>
<evidence type="ECO:0000256" key="18">
    <source>
        <dbReference type="ARBA" id="ARBA00052820"/>
    </source>
</evidence>
<dbReference type="InterPro" id="IPR000306">
    <property type="entry name" value="Znf_FYVE"/>
</dbReference>
<dbReference type="InterPro" id="IPR002498">
    <property type="entry name" value="PInositol-4-P-4/5-kinase_core"/>
</dbReference>
<evidence type="ECO:0000256" key="19">
    <source>
        <dbReference type="PROSITE-ProRule" id="PRU00091"/>
    </source>
</evidence>
<dbReference type="InterPro" id="IPR011011">
    <property type="entry name" value="Znf_FYVE_PHD"/>
</dbReference>
<evidence type="ECO:0000256" key="4">
    <source>
        <dbReference type="ARBA" id="ARBA00022553"/>
    </source>
</evidence>
<keyword evidence="6 20" id="KW-0808">Transferase</keyword>
<dbReference type="Gene3D" id="3.30.800.10">
    <property type="entry name" value="Phosphatidylinositol Phosphate Kinase II Beta"/>
    <property type="match status" value="1"/>
</dbReference>
<feature type="region of interest" description="Disordered" evidence="21">
    <location>
        <begin position="1595"/>
        <end position="1632"/>
    </location>
</feature>
<dbReference type="SUPFAM" id="SSF56104">
    <property type="entry name" value="SAICAR synthase-like"/>
    <property type="match status" value="1"/>
</dbReference>
<reference evidence="24" key="2">
    <citation type="submission" date="2020-05" db="UniProtKB">
        <authorList>
            <consortium name="EnsemblMetazoa"/>
        </authorList>
    </citation>
    <scope>IDENTIFICATION</scope>
    <source>
        <strain evidence="24">MINIMUS1</strain>
    </source>
</reference>
<keyword evidence="7" id="KW-0479">Metal-binding</keyword>
<evidence type="ECO:0000259" key="22">
    <source>
        <dbReference type="PROSITE" id="PS50178"/>
    </source>
</evidence>
<dbReference type="EnsemblMetazoa" id="AMIN010734-RA">
    <property type="protein sequence ID" value="AMIN010734-PA"/>
    <property type="gene ID" value="AMIN010734"/>
</dbReference>
<dbReference type="SMART" id="SM00330">
    <property type="entry name" value="PIPKc"/>
    <property type="match status" value="1"/>
</dbReference>
<feature type="domain" description="FYVE-type" evidence="22">
    <location>
        <begin position="230"/>
        <end position="290"/>
    </location>
</feature>
<evidence type="ECO:0000256" key="3">
    <source>
        <dbReference type="ARBA" id="ARBA00012009"/>
    </source>
</evidence>
<dbReference type="Pfam" id="PF01363">
    <property type="entry name" value="FYVE"/>
    <property type="match status" value="1"/>
</dbReference>
<dbReference type="SMART" id="SM00064">
    <property type="entry name" value="FYVE"/>
    <property type="match status" value="1"/>
</dbReference>
<evidence type="ECO:0000256" key="16">
    <source>
        <dbReference type="ARBA" id="ARBA00023136"/>
    </source>
</evidence>
<feature type="compositionally biased region" description="Polar residues" evidence="21">
    <location>
        <begin position="122"/>
        <end position="132"/>
    </location>
</feature>
<evidence type="ECO:0000256" key="15">
    <source>
        <dbReference type="ARBA" id="ARBA00022840"/>
    </source>
</evidence>
<comment type="subcellular location">
    <subcellularLocation>
        <location evidence="1">Endosome membrane</location>
    </subcellularLocation>
</comment>
<dbReference type="Proteomes" id="UP000075920">
    <property type="component" value="Unassembled WGS sequence"/>
</dbReference>
<keyword evidence="8 20" id="KW-0547">Nucleotide-binding</keyword>
<dbReference type="GO" id="GO:0005680">
    <property type="term" value="C:anaphase-promoting complex"/>
    <property type="evidence" value="ECO:0007669"/>
    <property type="project" value="InterPro"/>
</dbReference>
<name>A0A182WK22_9DIPT</name>
<dbReference type="VEuPathDB" id="VectorBase:AMIN010734"/>
<dbReference type="InterPro" id="IPR027484">
    <property type="entry name" value="PInositol-4-P-5-kinase_N"/>
</dbReference>
<dbReference type="SUPFAM" id="SSF57903">
    <property type="entry name" value="FYVE/PHD zinc finger"/>
    <property type="match status" value="1"/>
</dbReference>
<dbReference type="Gene3D" id="3.30.40.10">
    <property type="entry name" value="Zinc/RING finger domain, C3HC4 (zinc finger)"/>
    <property type="match status" value="1"/>
</dbReference>
<dbReference type="Pfam" id="PF05839">
    <property type="entry name" value="Apc13p"/>
    <property type="match status" value="1"/>
</dbReference>
<evidence type="ECO:0000313" key="24">
    <source>
        <dbReference type="EnsemblMetazoa" id="AMIN010734-PA"/>
    </source>
</evidence>
<reference evidence="25" key="1">
    <citation type="submission" date="2013-03" db="EMBL/GenBank/DDBJ databases">
        <title>The Genome Sequence of Anopheles minimus MINIMUS1.</title>
        <authorList>
            <consortium name="The Broad Institute Genomics Platform"/>
            <person name="Neafsey D.E."/>
            <person name="Walton C."/>
            <person name="Walker B."/>
            <person name="Young S.K."/>
            <person name="Zeng Q."/>
            <person name="Gargeya S."/>
            <person name="Fitzgerald M."/>
            <person name="Haas B."/>
            <person name="Abouelleil A."/>
            <person name="Allen A.W."/>
            <person name="Alvarado L."/>
            <person name="Arachchi H.M."/>
            <person name="Berlin A.M."/>
            <person name="Chapman S.B."/>
            <person name="Gainer-Dewar J."/>
            <person name="Goldberg J."/>
            <person name="Griggs A."/>
            <person name="Gujja S."/>
            <person name="Hansen M."/>
            <person name="Howarth C."/>
            <person name="Imamovic A."/>
            <person name="Ireland A."/>
            <person name="Larimer J."/>
            <person name="McCowan C."/>
            <person name="Murphy C."/>
            <person name="Pearson M."/>
            <person name="Poon T.W."/>
            <person name="Priest M."/>
            <person name="Roberts A."/>
            <person name="Saif S."/>
            <person name="Shea T."/>
            <person name="Sisk P."/>
            <person name="Sykes S."/>
            <person name="Wortman J."/>
            <person name="Nusbaum C."/>
            <person name="Birren B."/>
        </authorList>
    </citation>
    <scope>NUCLEOTIDE SEQUENCE [LARGE SCALE GENOMIC DNA]</scope>
    <source>
        <strain evidence="25">MINIMUS1</strain>
    </source>
</reference>
<keyword evidence="11" id="KW-0498">Mitosis</keyword>
<evidence type="ECO:0000256" key="1">
    <source>
        <dbReference type="ARBA" id="ARBA00004608"/>
    </source>
</evidence>
<dbReference type="GO" id="GO:0010008">
    <property type="term" value="C:endosome membrane"/>
    <property type="evidence" value="ECO:0007669"/>
    <property type="project" value="UniProtKB-SubCell"/>
</dbReference>
<dbReference type="PANTHER" id="PTHR45748">
    <property type="entry name" value="1-PHOSPHATIDYLINOSITOL 3-PHOSPHATE 5-KINASE-RELATED"/>
    <property type="match status" value="1"/>
</dbReference>
<evidence type="ECO:0000256" key="17">
    <source>
        <dbReference type="ARBA" id="ARBA00023306"/>
    </source>
</evidence>
<feature type="region of interest" description="Disordered" evidence="21">
    <location>
        <begin position="1672"/>
        <end position="1697"/>
    </location>
</feature>
<dbReference type="Gene3D" id="3.50.7.10">
    <property type="entry name" value="GroEL"/>
    <property type="match status" value="1"/>
</dbReference>
<dbReference type="InterPro" id="IPR027483">
    <property type="entry name" value="PInositol-4-P-4/5-kinase_C_sf"/>
</dbReference>
<feature type="region of interest" description="Disordered" evidence="21">
    <location>
        <begin position="1482"/>
        <end position="1515"/>
    </location>
</feature>
<comment type="similarity">
    <text evidence="2">Belongs to the APC13 family.</text>
</comment>
<dbReference type="PANTHER" id="PTHR45748:SF7">
    <property type="entry name" value="1-PHOSPHATIDYLINOSITOL 3-PHOSPHATE 5-KINASE-RELATED"/>
    <property type="match status" value="1"/>
</dbReference>
<keyword evidence="17" id="KW-0131">Cell cycle</keyword>
<keyword evidence="10 19" id="KW-0863">Zinc-finger</keyword>
<dbReference type="FunFam" id="3.50.7.10:FF:000007">
    <property type="entry name" value="1-phosphatidylinositol 3-phosphate 5-kinase isoform X1"/>
    <property type="match status" value="1"/>
</dbReference>
<proteinExistence type="inferred from homology"/>
<keyword evidence="14" id="KW-0862">Zinc</keyword>
<dbReference type="CDD" id="cd03334">
    <property type="entry name" value="Fab1_TCP"/>
    <property type="match status" value="1"/>
</dbReference>
<keyword evidence="9" id="KW-0967">Endosome</keyword>
<dbReference type="FunFam" id="3.30.810.10:FF:000001">
    <property type="entry name" value="1-phosphatidylinositol 3-phosphate 5-kinase FAB1"/>
    <property type="match status" value="1"/>
</dbReference>
<evidence type="ECO:0000256" key="2">
    <source>
        <dbReference type="ARBA" id="ARBA00006940"/>
    </source>
</evidence>
<dbReference type="CDD" id="cd15725">
    <property type="entry name" value="FYVE_PIKfyve_Fab1"/>
    <property type="match status" value="1"/>
</dbReference>
<dbReference type="STRING" id="112268.A0A182WK22"/>
<feature type="region of interest" description="Disordered" evidence="21">
    <location>
        <begin position="319"/>
        <end position="339"/>
    </location>
</feature>
<dbReference type="SUPFAM" id="SSF52029">
    <property type="entry name" value="GroEL apical domain-like"/>
    <property type="match status" value="1"/>
</dbReference>
<feature type="region of interest" description="Disordered" evidence="21">
    <location>
        <begin position="451"/>
        <end position="474"/>
    </location>
</feature>
<evidence type="ECO:0000256" key="11">
    <source>
        <dbReference type="ARBA" id="ARBA00022776"/>
    </source>
</evidence>
<keyword evidence="15 20" id="KW-0067">ATP-binding</keyword>
<dbReference type="EC" id="2.7.1.150" evidence="3"/>
<evidence type="ECO:0000256" key="13">
    <source>
        <dbReference type="ARBA" id="ARBA00022786"/>
    </source>
</evidence>
<feature type="region of interest" description="Disordered" evidence="21">
    <location>
        <begin position="520"/>
        <end position="539"/>
    </location>
</feature>
<keyword evidence="4" id="KW-0597">Phosphoprotein</keyword>
<dbReference type="InterPro" id="IPR013083">
    <property type="entry name" value="Znf_RING/FYVE/PHD"/>
</dbReference>
<keyword evidence="25" id="KW-1185">Reference proteome</keyword>
<dbReference type="CDD" id="cd17300">
    <property type="entry name" value="PIPKc_PIKfyve"/>
    <property type="match status" value="1"/>
</dbReference>
<dbReference type="GO" id="GO:0051301">
    <property type="term" value="P:cell division"/>
    <property type="evidence" value="ECO:0007669"/>
    <property type="project" value="UniProtKB-KW"/>
</dbReference>
<dbReference type="GO" id="GO:0052810">
    <property type="term" value="F:1-phosphatidylinositol-5-kinase activity"/>
    <property type="evidence" value="ECO:0007669"/>
    <property type="project" value="UniProtKB-ARBA"/>
</dbReference>
<evidence type="ECO:0000256" key="12">
    <source>
        <dbReference type="ARBA" id="ARBA00022777"/>
    </source>
</evidence>
<evidence type="ECO:0000256" key="9">
    <source>
        <dbReference type="ARBA" id="ARBA00022753"/>
    </source>
</evidence>
<protein>
    <recommendedName>
        <fullName evidence="3">1-phosphatidylinositol-3-phosphate 5-kinase</fullName>
        <ecNumber evidence="3">2.7.1.150</ecNumber>
    </recommendedName>
</protein>
<feature type="compositionally biased region" description="Gly residues" evidence="21">
    <location>
        <begin position="324"/>
        <end position="337"/>
    </location>
</feature>
<evidence type="ECO:0000259" key="23">
    <source>
        <dbReference type="PROSITE" id="PS51455"/>
    </source>
</evidence>
<dbReference type="GO" id="GO:0046854">
    <property type="term" value="P:phosphatidylinositol phosphate biosynthetic process"/>
    <property type="evidence" value="ECO:0007669"/>
    <property type="project" value="TreeGrafter"/>
</dbReference>
<evidence type="ECO:0000256" key="21">
    <source>
        <dbReference type="SAM" id="MobiDB-lite"/>
    </source>
</evidence>
<keyword evidence="5" id="KW-0132">Cell division</keyword>
<feature type="region of interest" description="Disordered" evidence="21">
    <location>
        <begin position="870"/>
        <end position="889"/>
    </location>
</feature>
<dbReference type="Gene3D" id="3.30.810.10">
    <property type="entry name" value="2-Layer Sandwich"/>
    <property type="match status" value="1"/>
</dbReference>
<dbReference type="PROSITE" id="PS51455">
    <property type="entry name" value="PIPK"/>
    <property type="match status" value="1"/>
</dbReference>
<dbReference type="InterPro" id="IPR044769">
    <property type="entry name" value="PIKfyve_PIPKc"/>
</dbReference>
<comment type="catalytic activity">
    <reaction evidence="18">
        <text>a 1,2-diacyl-sn-glycero-3-phospho-(1D-myo-inositol-3-phosphate) + ATP = a 1,2-diacyl-sn-glycero-3-phospho-(1D-myo-inositol-3,5-bisphosphate) + ADP + H(+)</text>
        <dbReference type="Rhea" id="RHEA:13609"/>
        <dbReference type="ChEBI" id="CHEBI:15378"/>
        <dbReference type="ChEBI" id="CHEBI:30616"/>
        <dbReference type="ChEBI" id="CHEBI:57923"/>
        <dbReference type="ChEBI" id="CHEBI:58088"/>
        <dbReference type="ChEBI" id="CHEBI:456216"/>
        <dbReference type="EC" id="2.7.1.150"/>
    </reaction>
    <physiologicalReaction direction="left-to-right" evidence="18">
        <dbReference type="Rhea" id="RHEA:13610"/>
    </physiologicalReaction>
</comment>
<keyword evidence="13" id="KW-0833">Ubl conjugation pathway</keyword>
<feature type="compositionally biased region" description="Polar residues" evidence="21">
    <location>
        <begin position="874"/>
        <end position="883"/>
    </location>
</feature>
<evidence type="ECO:0000256" key="5">
    <source>
        <dbReference type="ARBA" id="ARBA00022618"/>
    </source>
</evidence>
<feature type="compositionally biased region" description="Basic and acidic residues" evidence="21">
    <location>
        <begin position="1500"/>
        <end position="1515"/>
    </location>
</feature>
<dbReference type="InterPro" id="IPR027409">
    <property type="entry name" value="GroEL-like_apical_dom_sf"/>
</dbReference>
<feature type="region of interest" description="Disordered" evidence="21">
    <location>
        <begin position="122"/>
        <end position="150"/>
    </location>
</feature>
<dbReference type="GO" id="GO:0016192">
    <property type="term" value="P:vesicle-mediated transport"/>
    <property type="evidence" value="ECO:0007669"/>
    <property type="project" value="UniProtKB-ARBA"/>
</dbReference>
<evidence type="ECO:0000256" key="6">
    <source>
        <dbReference type="ARBA" id="ARBA00022679"/>
    </source>
</evidence>
<dbReference type="InterPro" id="IPR008401">
    <property type="entry name" value="Apc13"/>
</dbReference>
<evidence type="ECO:0000256" key="8">
    <source>
        <dbReference type="ARBA" id="ARBA00022741"/>
    </source>
</evidence>
<evidence type="ECO:0000256" key="14">
    <source>
        <dbReference type="ARBA" id="ARBA00022833"/>
    </source>
</evidence>
<accession>A0A182WK22</accession>
<feature type="domain" description="PIPK" evidence="23">
    <location>
        <begin position="1639"/>
        <end position="1960"/>
    </location>
</feature>
<dbReference type="InterPro" id="IPR017455">
    <property type="entry name" value="Znf_FYVE-rel"/>
</dbReference>
<evidence type="ECO:0000256" key="7">
    <source>
        <dbReference type="ARBA" id="ARBA00022723"/>
    </source>
</evidence>
<keyword evidence="16" id="KW-0472">Membrane</keyword>
<evidence type="ECO:0000256" key="10">
    <source>
        <dbReference type="ARBA" id="ARBA00022771"/>
    </source>
</evidence>
<sequence length="1973" mass="219160">PPSGGRLVDLVDNEWIADELPFDHIQVPCDKLPDPEADNGDSHLTLKEQEQKWTDLALTSLAPDLSVTEQVNFPEEEEKTPVNQKSITMNRHLHSPTILTEFARTFEEEQETIFSKLVNRLTNNSRPTNESPLQGAVLHEEPSGGDNETGSRVVREVQKEANQPSALASANPSASSSYSDVTLASSMAQSTAGERTTSSVLRRLSSLISQKPSTKRSYKNTDLHKFWMPDSTSIECYDCSVKFSTFRRKHHCRLCGQIFCTKCCNQVVTGKIINCSDDLRVCNYCSKVVLTYLKSSNIAADLKPDLKALQDDLAQKLSTLQPPGGAGTDPGGIGASGGRNRRKISVGYQEERFAASAGSGISSADRKSILQQSNSLKTLYDEMCRSLPLYNRGHELIDFLFSRQKSSNNMQAIAILNAMIDAGFLIAICEVKNDTIVEEDTNITHEKVLQQQKQQMNRDGSGGSVEDEDDNTAATNEFSEDTVYKLAVLQDRQGQGTGAGGGTEGAYHLELNFKSSSVLMRSGNDDQSSGDSEDGAGSGIVGSTTLSSILLKDSVMDSSYLISTGAKALLKAFCEHEELLVNQLLRAQNLDPSWSKTLIPIVARVANTLRLDEAYGTDAMDIRNYVYFKKVPGGDRSESQIQGGVVFSKNVAHKEMSQKVDKPKILLLQCAIAYQRVEGKCVSFDTLMLQERDYLRNKVSKIISLGPNIVLVHKNVAGIAQDMLRNSGITLVLDVKLCVLERIARFLDCDIISCIDSNVGQPKLGVCDRFRIQTFYDDQGSSKTLMCLEKQHSPRGCCVLLRGAKRSELAKIKKIASLLLLARHNWRFELSYLCDVYAMPPTPRTSIFDSKESTPLDPPPQMGLTKCLEDATPKGNQTSANDKTAQKEQTTKIVRMTAENAANRENVGDWTDPLRSGALGPYSEDGGGQYADEDDTSFELAAETPNDNRFRSALSSTILSISPFVAFPLPYLETDSGRKCALRCYFPEELYFSKQWSNGGTLGLVGEKNAATLIDNSGGAGTGTSTDEEEKQLLPVHPFVTHKITTSVESKEMQTILASFRACGGRYPKISMMKKTSSRKRRHTTLAQRSLEEFVYRDALDIENHQRLPVLFCSFNYNENVPSTFCAQPSYLDMQFYGQNDIMLGLFLEHYCFRSSYICKSCNLPMMDHVRRYVHSGGCIQVKLVEDVTKMDTGTILISSKCTICNEYSKPVPMSQDTWCYSFAKFLELRFHGHAYKKRNCEAITDQQDSSEGGGGMVCRHSLHRDFEQNFSYKGIVASFRYTAIEVWEIVLPAMSISMVIPAVGCNQRIITDQRTDEMKTLAVMGYEVFVKILEKLAELSVDTDTFGKLKKKANQDQVAFKQRIEKVQKLLTEDVLSIELIDDAIVTLKHTLAEAIEEWEPKLHDIINQAKSAQSSKSATIVDAGSNNTGTMIDSGTIATEELDLSHSNEFQPAAESSIEPVEPETIEATASGVEYRTKLEQDTLAADPEEDKTVSSTSEEKHPMRESSNEKKTVKTILSQLLSTNDYSHILSSPLPSHEHHCLKAGLFPIVVSEHDLGSCIAYSLMSQEYRKMLDSMHSGGSGGIITIGAVENSPNMKRKSTSVSSTTEGEDSPATVHAKNDQDKKHKNAAHSEIHFQDANCNFVCRIYFAKEFDMLRCQILKHPPATGTSTHRASGMAGNSGNVNSTGTTGCSTANGCNTTGTDSIETSQDTMETVRKMFARSLSKSVRWEARGGKSGSKFSKTVDDRFVLKEMSRTDLTIFENFAPNYFEYLQRCMRQKHITLLAKIFGVFKITIKRKDNTTVESAVLVMENLFCGKEINEKYDLKGSDRNRLVDPNRQTGTERVLMDENFIQMSWTNPLYILSHSKTVLKEAITRDACFLERNEVMDYSLLVGLESTEKNLVIGIIDYIRTYTLDKKIESVIKQSGLMGGHGKLPTVVSPKMYKNRFIVAMERYFLCVPDRWEGLGKK</sequence>
<dbReference type="GO" id="GO:0008270">
    <property type="term" value="F:zinc ion binding"/>
    <property type="evidence" value="ECO:0007669"/>
    <property type="project" value="UniProtKB-KW"/>
</dbReference>
<dbReference type="Pfam" id="PF00118">
    <property type="entry name" value="Cpn60_TCP1"/>
    <property type="match status" value="1"/>
</dbReference>
<dbReference type="FunFam" id="3.30.40.10:FF:000057">
    <property type="entry name" value="1-phosphatidylinositol 3-phosphate 5-kinase isoform X1"/>
    <property type="match status" value="1"/>
</dbReference>
<dbReference type="PROSITE" id="PS50178">
    <property type="entry name" value="ZF_FYVE"/>
    <property type="match status" value="1"/>
</dbReference>
<keyword evidence="12 20" id="KW-0418">Kinase</keyword>
<organism evidence="24 25">
    <name type="scientific">Anopheles minimus</name>
    <dbReference type="NCBI Taxonomy" id="112268"/>
    <lineage>
        <taxon>Eukaryota</taxon>
        <taxon>Metazoa</taxon>
        <taxon>Ecdysozoa</taxon>
        <taxon>Arthropoda</taxon>
        <taxon>Hexapoda</taxon>
        <taxon>Insecta</taxon>
        <taxon>Pterygota</taxon>
        <taxon>Neoptera</taxon>
        <taxon>Endopterygota</taxon>
        <taxon>Diptera</taxon>
        <taxon>Nematocera</taxon>
        <taxon>Culicoidea</taxon>
        <taxon>Culicidae</taxon>
        <taxon>Anophelinae</taxon>
        <taxon>Anopheles</taxon>
    </lineage>
</organism>
<dbReference type="Pfam" id="PF01504">
    <property type="entry name" value="PIP5K"/>
    <property type="match status" value="1"/>
</dbReference>
<evidence type="ECO:0000256" key="20">
    <source>
        <dbReference type="PROSITE-ProRule" id="PRU00781"/>
    </source>
</evidence>